<evidence type="ECO:0000259" key="4">
    <source>
        <dbReference type="PROSITE" id="PS51770"/>
    </source>
</evidence>
<reference evidence="5 6" key="1">
    <citation type="submission" date="2016-10" db="EMBL/GenBank/DDBJ databases">
        <authorList>
            <person name="de Groot N.N."/>
        </authorList>
    </citation>
    <scope>NUCLEOTIDE SEQUENCE [LARGE SCALE GENOMIC DNA]</scope>
    <source>
        <strain evidence="5 6">ATCC 700224</strain>
    </source>
</reference>
<keyword evidence="6" id="KW-1185">Reference proteome</keyword>
<dbReference type="SUPFAM" id="SSF54637">
    <property type="entry name" value="Thioesterase/thiol ester dehydrase-isomerase"/>
    <property type="match status" value="1"/>
</dbReference>
<keyword evidence="2 3" id="KW-0378">Hydrolase</keyword>
<accession>A0A1G6Y037</accession>
<dbReference type="Pfam" id="PF03061">
    <property type="entry name" value="4HBT"/>
    <property type="match status" value="1"/>
</dbReference>
<gene>
    <name evidence="5" type="ORF">SAMN05421720_101680</name>
</gene>
<dbReference type="Gene3D" id="3.10.129.10">
    <property type="entry name" value="Hotdog Thioesterase"/>
    <property type="match status" value="1"/>
</dbReference>
<sequence length="140" mass="15043">MSDQERPNGIVSIRTIAMPADTNPHGDIFGGWVMSQMDLAGGSHARALAQGRVATIAVDGFTFHRPIAVGDEVTCYTRLLKVGRTSLTLKVEAWARRAEDNTCEKVTEGTFVFVALDGDGRSRSVPEGAEARETVLLNGP</sequence>
<dbReference type="InterPro" id="IPR006683">
    <property type="entry name" value="Thioestr_dom"/>
</dbReference>
<proteinExistence type="inferred from homology"/>
<evidence type="ECO:0000313" key="5">
    <source>
        <dbReference type="EMBL" id="SDD83077.1"/>
    </source>
</evidence>
<dbReference type="InterPro" id="IPR029069">
    <property type="entry name" value="HotDog_dom_sf"/>
</dbReference>
<dbReference type="GO" id="GO:0052816">
    <property type="term" value="F:long-chain fatty acyl-CoA hydrolase activity"/>
    <property type="evidence" value="ECO:0007669"/>
    <property type="project" value="TreeGrafter"/>
</dbReference>
<dbReference type="CDD" id="cd03442">
    <property type="entry name" value="BFIT_BACH"/>
    <property type="match status" value="1"/>
</dbReference>
<dbReference type="EMBL" id="FNAP01000001">
    <property type="protein sequence ID" value="SDD83077.1"/>
    <property type="molecule type" value="Genomic_DNA"/>
</dbReference>
<dbReference type="RefSeq" id="WP_092781988.1">
    <property type="nucleotide sequence ID" value="NZ_FNAP01000001.1"/>
</dbReference>
<protein>
    <submittedName>
        <fullName evidence="5">Acyl-CoA thioesterase YciA</fullName>
    </submittedName>
</protein>
<dbReference type="AlphaFoldDB" id="A0A1G6Y037"/>
<dbReference type="Proteomes" id="UP000199412">
    <property type="component" value="Unassembled WGS sequence"/>
</dbReference>
<name>A0A1G6Y037_9PROT</name>
<dbReference type="GO" id="GO:0005829">
    <property type="term" value="C:cytosol"/>
    <property type="evidence" value="ECO:0007669"/>
    <property type="project" value="TreeGrafter"/>
</dbReference>
<dbReference type="InterPro" id="IPR040170">
    <property type="entry name" value="Cytosol_ACT"/>
</dbReference>
<comment type="similarity">
    <text evidence="1">Belongs to the acyl coenzyme A hydrolase family.</text>
</comment>
<evidence type="ECO:0000256" key="2">
    <source>
        <dbReference type="ARBA" id="ARBA00022801"/>
    </source>
</evidence>
<dbReference type="GO" id="GO:0009062">
    <property type="term" value="P:fatty acid catabolic process"/>
    <property type="evidence" value="ECO:0007669"/>
    <property type="project" value="TreeGrafter"/>
</dbReference>
<dbReference type="InterPro" id="IPR033120">
    <property type="entry name" value="HOTDOG_ACOT"/>
</dbReference>
<dbReference type="PANTHER" id="PTHR11049">
    <property type="entry name" value="ACYL COENZYME A THIOESTER HYDROLASE"/>
    <property type="match status" value="1"/>
</dbReference>
<evidence type="ECO:0000256" key="1">
    <source>
        <dbReference type="ARBA" id="ARBA00010458"/>
    </source>
</evidence>
<dbReference type="OrthoDB" id="9801856at2"/>
<evidence type="ECO:0000313" key="6">
    <source>
        <dbReference type="Proteomes" id="UP000199412"/>
    </source>
</evidence>
<dbReference type="PROSITE" id="PS51770">
    <property type="entry name" value="HOTDOG_ACOT"/>
    <property type="match status" value="1"/>
</dbReference>
<dbReference type="PANTHER" id="PTHR11049:SF5">
    <property type="entry name" value="ACYL-COA THIOESTER HYDROLASE YCIA"/>
    <property type="match status" value="1"/>
</dbReference>
<dbReference type="STRING" id="69960.SAMN05421720_101680"/>
<organism evidence="5 6">
    <name type="scientific">Rhodospira trueperi</name>
    <dbReference type="NCBI Taxonomy" id="69960"/>
    <lineage>
        <taxon>Bacteria</taxon>
        <taxon>Pseudomonadati</taxon>
        <taxon>Pseudomonadota</taxon>
        <taxon>Alphaproteobacteria</taxon>
        <taxon>Rhodospirillales</taxon>
        <taxon>Rhodospirillaceae</taxon>
        <taxon>Rhodospira</taxon>
    </lineage>
</organism>
<feature type="domain" description="HotDog ACOT-type" evidence="4">
    <location>
        <begin position="7"/>
        <end position="119"/>
    </location>
</feature>
<dbReference type="GO" id="GO:0006637">
    <property type="term" value="P:acyl-CoA metabolic process"/>
    <property type="evidence" value="ECO:0007669"/>
    <property type="project" value="TreeGrafter"/>
</dbReference>
<evidence type="ECO:0000256" key="3">
    <source>
        <dbReference type="PROSITE-ProRule" id="PRU01106"/>
    </source>
</evidence>